<dbReference type="FunFam" id="2.60.40.420:FF:000034">
    <property type="entry name" value="Cupredoxin superfamily protein"/>
    <property type="match status" value="1"/>
</dbReference>
<dbReference type="SUPFAM" id="SSF49503">
    <property type="entry name" value="Cupredoxins"/>
    <property type="match status" value="1"/>
</dbReference>
<dbReference type="PROSITE" id="PS51485">
    <property type="entry name" value="PHYTOCYANIN"/>
    <property type="match status" value="1"/>
</dbReference>
<sequence>MWAIAEVTRGVQGADHIVGANRGWQVPADAGPDAHLNYTVWASKETFLLDDELTFNYQRNVHSVFEVNYSTFVNCSFSMWYGNDWIYNWTNRGGKTKLILNESRPYYFACGMGDHCRQGMKVAINVTHNTTKNSTSNLSSKPKDTSLASSHMPLLGTLIWSQLLLFLFVRLLYPSI</sequence>
<dbReference type="InterPro" id="IPR008972">
    <property type="entry name" value="Cupredoxin"/>
</dbReference>
<dbReference type="InterPro" id="IPR003245">
    <property type="entry name" value="Phytocyanin_dom"/>
</dbReference>
<dbReference type="PANTHER" id="PTHR33021">
    <property type="entry name" value="BLUE COPPER PROTEIN"/>
    <property type="match status" value="1"/>
</dbReference>
<evidence type="ECO:0000259" key="3">
    <source>
        <dbReference type="PROSITE" id="PS51485"/>
    </source>
</evidence>
<reference evidence="4" key="1">
    <citation type="submission" date="2021-01" db="EMBL/GenBank/DDBJ databases">
        <title>Adiantum capillus-veneris genome.</title>
        <authorList>
            <person name="Fang Y."/>
            <person name="Liao Q."/>
        </authorList>
    </citation>
    <scope>NUCLEOTIDE SEQUENCE</scope>
    <source>
        <strain evidence="4">H3</strain>
        <tissue evidence="4">Leaf</tissue>
    </source>
</reference>
<dbReference type="Gene3D" id="2.60.40.420">
    <property type="entry name" value="Cupredoxins - blue copper proteins"/>
    <property type="match status" value="1"/>
</dbReference>
<keyword evidence="5" id="KW-1185">Reference proteome</keyword>
<dbReference type="InterPro" id="IPR039391">
    <property type="entry name" value="Phytocyanin-like"/>
</dbReference>
<accession>A0A9D4ZEY2</accession>
<organism evidence="4 5">
    <name type="scientific">Adiantum capillus-veneris</name>
    <name type="common">Maidenhair fern</name>
    <dbReference type="NCBI Taxonomy" id="13818"/>
    <lineage>
        <taxon>Eukaryota</taxon>
        <taxon>Viridiplantae</taxon>
        <taxon>Streptophyta</taxon>
        <taxon>Embryophyta</taxon>
        <taxon>Tracheophyta</taxon>
        <taxon>Polypodiopsida</taxon>
        <taxon>Polypodiidae</taxon>
        <taxon>Polypodiales</taxon>
        <taxon>Pteridineae</taxon>
        <taxon>Pteridaceae</taxon>
        <taxon>Vittarioideae</taxon>
        <taxon>Adiantum</taxon>
    </lineage>
</organism>
<dbReference type="Proteomes" id="UP000886520">
    <property type="component" value="Chromosome 14"/>
</dbReference>
<evidence type="ECO:0000313" key="4">
    <source>
        <dbReference type="EMBL" id="KAI5070211.1"/>
    </source>
</evidence>
<dbReference type="EMBL" id="JABFUD020000014">
    <property type="protein sequence ID" value="KAI5070211.1"/>
    <property type="molecule type" value="Genomic_DNA"/>
</dbReference>
<dbReference type="PANTHER" id="PTHR33021:SF13">
    <property type="entry name" value="OS09G0557900 PROTEIN"/>
    <property type="match status" value="1"/>
</dbReference>
<dbReference type="OrthoDB" id="2012289at2759"/>
<dbReference type="Pfam" id="PF02298">
    <property type="entry name" value="Cu_bind_like"/>
    <property type="match status" value="1"/>
</dbReference>
<evidence type="ECO:0000313" key="5">
    <source>
        <dbReference type="Proteomes" id="UP000886520"/>
    </source>
</evidence>
<dbReference type="AlphaFoldDB" id="A0A9D4ZEY2"/>
<gene>
    <name evidence="4" type="ORF">GOP47_0014554</name>
</gene>
<keyword evidence="2" id="KW-0325">Glycoprotein</keyword>
<name>A0A9D4ZEY2_ADICA</name>
<feature type="domain" description="Phytocyanin" evidence="3">
    <location>
        <begin position="14"/>
        <end position="128"/>
    </location>
</feature>
<comment type="caution">
    <text evidence="4">The sequence shown here is derived from an EMBL/GenBank/DDBJ whole genome shotgun (WGS) entry which is preliminary data.</text>
</comment>
<evidence type="ECO:0000256" key="2">
    <source>
        <dbReference type="ARBA" id="ARBA00023180"/>
    </source>
</evidence>
<proteinExistence type="predicted"/>
<dbReference type="GO" id="GO:0005886">
    <property type="term" value="C:plasma membrane"/>
    <property type="evidence" value="ECO:0007669"/>
    <property type="project" value="TreeGrafter"/>
</dbReference>
<keyword evidence="1" id="KW-1015">Disulfide bond</keyword>
<protein>
    <recommendedName>
        <fullName evidence="3">Phytocyanin domain-containing protein</fullName>
    </recommendedName>
</protein>
<evidence type="ECO:0000256" key="1">
    <source>
        <dbReference type="ARBA" id="ARBA00023157"/>
    </source>
</evidence>
<dbReference type="GO" id="GO:0009055">
    <property type="term" value="F:electron transfer activity"/>
    <property type="evidence" value="ECO:0007669"/>
    <property type="project" value="InterPro"/>
</dbReference>
<dbReference type="CDD" id="cd04216">
    <property type="entry name" value="Phytocyanin"/>
    <property type="match status" value="1"/>
</dbReference>